<name>A0AB39YHK0_9ACTN</name>
<dbReference type="RefSeq" id="WP_136227534.1">
    <property type="nucleotide sequence ID" value="NZ_CP165728.1"/>
</dbReference>
<evidence type="ECO:0000313" key="2">
    <source>
        <dbReference type="EMBL" id="XDV69377.1"/>
    </source>
</evidence>
<sequence>MTSYVPSPDEVSAAQTSNGGWTKRQLAEWGVPWPPPSGWRKYLEAKWNGEDVAELPRQEPDQDTLF</sequence>
<dbReference type="AlphaFoldDB" id="A0AB39YHK0"/>
<dbReference type="EMBL" id="CP165728">
    <property type="protein sequence ID" value="XDV69377.1"/>
    <property type="molecule type" value="Genomic_DNA"/>
</dbReference>
<accession>A0AB39YHK0</accession>
<gene>
    <name evidence="2" type="ORF">AB5J51_41340</name>
</gene>
<feature type="region of interest" description="Disordered" evidence="1">
    <location>
        <begin position="1"/>
        <end position="37"/>
    </location>
</feature>
<organism evidence="2">
    <name type="scientific">Streptomyces sp. R33</name>
    <dbReference type="NCBI Taxonomy" id="3238629"/>
    <lineage>
        <taxon>Bacteria</taxon>
        <taxon>Bacillati</taxon>
        <taxon>Actinomycetota</taxon>
        <taxon>Actinomycetes</taxon>
        <taxon>Kitasatosporales</taxon>
        <taxon>Streptomycetaceae</taxon>
        <taxon>Streptomyces</taxon>
    </lineage>
</organism>
<protein>
    <submittedName>
        <fullName evidence="2">Uncharacterized protein</fullName>
    </submittedName>
</protein>
<proteinExistence type="predicted"/>
<evidence type="ECO:0000256" key="1">
    <source>
        <dbReference type="SAM" id="MobiDB-lite"/>
    </source>
</evidence>
<geneLocation type="plasmid" evidence="2">
    <name>unnamed1</name>
</geneLocation>
<reference evidence="2" key="1">
    <citation type="submission" date="2024-08" db="EMBL/GenBank/DDBJ databases">
        <authorList>
            <person name="Yu S.T."/>
        </authorList>
    </citation>
    <scope>NUCLEOTIDE SEQUENCE</scope>
    <source>
        <strain evidence="2">R33</strain>
        <plasmid evidence="2">unnamed1</plasmid>
    </source>
</reference>
<keyword evidence="2" id="KW-0614">Plasmid</keyword>